<dbReference type="AlphaFoldDB" id="A0AAW1YST7"/>
<sequence>MGGDAAKDESSEEDPAEEDNSKDNKDSGCSKSSENEQEGQGCIREAVDEVWEEFSEMTKSQGKCEDDAKSTNQAPTVKTMRASSSSSG</sequence>
<protein>
    <submittedName>
        <fullName evidence="2">Uncharacterized protein</fullName>
    </submittedName>
</protein>
<organism evidence="2 3">
    <name type="scientific">Rubus argutus</name>
    <name type="common">Southern blackberry</name>
    <dbReference type="NCBI Taxonomy" id="59490"/>
    <lineage>
        <taxon>Eukaryota</taxon>
        <taxon>Viridiplantae</taxon>
        <taxon>Streptophyta</taxon>
        <taxon>Embryophyta</taxon>
        <taxon>Tracheophyta</taxon>
        <taxon>Spermatophyta</taxon>
        <taxon>Magnoliopsida</taxon>
        <taxon>eudicotyledons</taxon>
        <taxon>Gunneridae</taxon>
        <taxon>Pentapetalae</taxon>
        <taxon>rosids</taxon>
        <taxon>fabids</taxon>
        <taxon>Rosales</taxon>
        <taxon>Rosaceae</taxon>
        <taxon>Rosoideae</taxon>
        <taxon>Rosoideae incertae sedis</taxon>
        <taxon>Rubus</taxon>
    </lineage>
</organism>
<reference evidence="2 3" key="1">
    <citation type="journal article" date="2023" name="G3 (Bethesda)">
        <title>A chromosome-length genome assembly and annotation of blackberry (Rubus argutus, cv. 'Hillquist').</title>
        <authorList>
            <person name="Bruna T."/>
            <person name="Aryal R."/>
            <person name="Dudchenko O."/>
            <person name="Sargent D.J."/>
            <person name="Mead D."/>
            <person name="Buti M."/>
            <person name="Cavallini A."/>
            <person name="Hytonen T."/>
            <person name="Andres J."/>
            <person name="Pham M."/>
            <person name="Weisz D."/>
            <person name="Mascagni F."/>
            <person name="Usai G."/>
            <person name="Natali L."/>
            <person name="Bassil N."/>
            <person name="Fernandez G.E."/>
            <person name="Lomsadze A."/>
            <person name="Armour M."/>
            <person name="Olukolu B."/>
            <person name="Poorten T."/>
            <person name="Britton C."/>
            <person name="Davik J."/>
            <person name="Ashrafi H."/>
            <person name="Aiden E.L."/>
            <person name="Borodovsky M."/>
            <person name="Worthington M."/>
        </authorList>
    </citation>
    <scope>NUCLEOTIDE SEQUENCE [LARGE SCALE GENOMIC DNA]</scope>
    <source>
        <strain evidence="2">PI 553951</strain>
    </source>
</reference>
<name>A0AAW1YST7_RUBAR</name>
<feature type="compositionally biased region" description="Polar residues" evidence="1">
    <location>
        <begin position="70"/>
        <end position="88"/>
    </location>
</feature>
<feature type="region of interest" description="Disordered" evidence="1">
    <location>
        <begin position="1"/>
        <end position="88"/>
    </location>
</feature>
<evidence type="ECO:0000313" key="2">
    <source>
        <dbReference type="EMBL" id="KAK9951643.1"/>
    </source>
</evidence>
<feature type="compositionally biased region" description="Basic and acidic residues" evidence="1">
    <location>
        <begin position="19"/>
        <end position="28"/>
    </location>
</feature>
<proteinExistence type="predicted"/>
<dbReference type="EMBL" id="JBEDUW010000001">
    <property type="protein sequence ID" value="KAK9951643.1"/>
    <property type="molecule type" value="Genomic_DNA"/>
</dbReference>
<accession>A0AAW1YST7</accession>
<keyword evidence="3" id="KW-1185">Reference proteome</keyword>
<comment type="caution">
    <text evidence="2">The sequence shown here is derived from an EMBL/GenBank/DDBJ whole genome shotgun (WGS) entry which is preliminary data.</text>
</comment>
<gene>
    <name evidence="2" type="ORF">M0R45_007081</name>
</gene>
<evidence type="ECO:0000313" key="3">
    <source>
        <dbReference type="Proteomes" id="UP001457282"/>
    </source>
</evidence>
<evidence type="ECO:0000256" key="1">
    <source>
        <dbReference type="SAM" id="MobiDB-lite"/>
    </source>
</evidence>
<dbReference type="Proteomes" id="UP001457282">
    <property type="component" value="Unassembled WGS sequence"/>
</dbReference>